<feature type="domain" description="S-adenosyl-L-homocysteine hydrolase NAD binding" evidence="10">
    <location>
        <begin position="159"/>
        <end position="320"/>
    </location>
</feature>
<evidence type="ECO:0000256" key="5">
    <source>
        <dbReference type="NCBIfam" id="TIGR00936"/>
    </source>
</evidence>
<dbReference type="FunFam" id="3.40.50.720:FF:000004">
    <property type="entry name" value="Adenosylhomocysteinase"/>
    <property type="match status" value="1"/>
</dbReference>
<organism evidence="11">
    <name type="scientific">candidate division TA06 bacterium ADurb.Bin131</name>
    <dbReference type="NCBI Taxonomy" id="1852827"/>
    <lineage>
        <taxon>Bacteria</taxon>
        <taxon>Bacteria division TA06</taxon>
    </lineage>
</organism>
<dbReference type="PANTHER" id="PTHR23420">
    <property type="entry name" value="ADENOSYLHOMOCYSTEINASE"/>
    <property type="match status" value="1"/>
</dbReference>
<dbReference type="InterPro" id="IPR042172">
    <property type="entry name" value="Adenosylhomocyst_ase-like_sf"/>
</dbReference>
<feature type="binding site" evidence="7">
    <location>
        <position position="321"/>
    </location>
    <ligand>
        <name>NAD(+)</name>
        <dbReference type="ChEBI" id="CHEBI:57540"/>
    </ligand>
</feature>
<evidence type="ECO:0000256" key="3">
    <source>
        <dbReference type="ARBA" id="ARBA00022801"/>
    </source>
</evidence>
<feature type="binding site" evidence="6">
    <location>
        <position position="124"/>
    </location>
    <ligand>
        <name>substrate</name>
    </ligand>
</feature>
<evidence type="ECO:0000256" key="8">
    <source>
        <dbReference type="RuleBase" id="RU000548"/>
    </source>
</evidence>
<dbReference type="GO" id="GO:0033353">
    <property type="term" value="P:S-adenosylmethionine cycle"/>
    <property type="evidence" value="ECO:0007669"/>
    <property type="project" value="TreeGrafter"/>
</dbReference>
<dbReference type="NCBIfam" id="TIGR00936">
    <property type="entry name" value="ahcY"/>
    <property type="match status" value="1"/>
</dbReference>
<keyword evidence="3 8" id="KW-0378">Hydrolase</keyword>
<dbReference type="Gene3D" id="3.40.50.1480">
    <property type="entry name" value="Adenosylhomocysteinase-like"/>
    <property type="match status" value="1"/>
</dbReference>
<dbReference type="GO" id="GO:0004013">
    <property type="term" value="F:adenosylhomocysteinase activity"/>
    <property type="evidence" value="ECO:0007669"/>
    <property type="project" value="UniProtKB-UniRule"/>
</dbReference>
<dbReference type="NCBIfam" id="NF004005">
    <property type="entry name" value="PRK05476.2-3"/>
    <property type="match status" value="1"/>
</dbReference>
<comment type="pathway">
    <text evidence="8">Amino-acid biosynthesis; L-homocysteine biosynthesis; L-homocysteine from S-adenosyl-L-homocysteine: step 1/1.</text>
</comment>
<dbReference type="Pfam" id="PF05221">
    <property type="entry name" value="AdoHcyase"/>
    <property type="match status" value="2"/>
</dbReference>
<feature type="binding site" evidence="6">
    <location>
        <position position="100"/>
    </location>
    <ligand>
        <name>substrate</name>
    </ligand>
</feature>
<accession>A0A1V6CDK8</accession>
<dbReference type="EMBL" id="MWDQ01000025">
    <property type="protein sequence ID" value="OQB74998.1"/>
    <property type="molecule type" value="Genomic_DNA"/>
</dbReference>
<feature type="binding site" evidence="6">
    <location>
        <position position="28"/>
    </location>
    <ligand>
        <name>substrate</name>
    </ligand>
</feature>
<proteinExistence type="inferred from homology"/>
<keyword evidence="4 7" id="KW-0520">NAD</keyword>
<dbReference type="EC" id="3.13.2.1" evidence="5 8"/>
<evidence type="ECO:0000256" key="1">
    <source>
        <dbReference type="ARBA" id="ARBA00007122"/>
    </source>
</evidence>
<dbReference type="SMART" id="SM00996">
    <property type="entry name" value="AdoHcyase"/>
    <property type="match status" value="1"/>
</dbReference>
<keyword evidence="2 8" id="KW-0554">One-carbon metabolism</keyword>
<feature type="binding site" evidence="6">
    <location>
        <position position="154"/>
    </location>
    <ligand>
        <name>substrate</name>
    </ligand>
</feature>
<evidence type="ECO:0000259" key="10">
    <source>
        <dbReference type="SMART" id="SM00997"/>
    </source>
</evidence>
<dbReference type="CDD" id="cd00401">
    <property type="entry name" value="SAHH"/>
    <property type="match status" value="1"/>
</dbReference>
<dbReference type="SUPFAM" id="SSF52283">
    <property type="entry name" value="Formate/glycerate dehydrogenase catalytic domain-like"/>
    <property type="match status" value="1"/>
</dbReference>
<dbReference type="AlphaFoldDB" id="A0A1V6CDK8"/>
<comment type="similarity">
    <text evidence="1 9">Belongs to the adenosylhomocysteinase family.</text>
</comment>
<protein>
    <recommendedName>
        <fullName evidence="5 8">Adenosylhomocysteinase</fullName>
        <ecNumber evidence="5 8">3.13.2.1</ecNumber>
    </recommendedName>
</protein>
<feature type="binding site" evidence="6">
    <location>
        <position position="158"/>
    </location>
    <ligand>
        <name>substrate</name>
    </ligand>
</feature>
<feature type="binding site" evidence="7">
    <location>
        <begin position="125"/>
        <end position="127"/>
    </location>
    <ligand>
        <name>NAD(+)</name>
        <dbReference type="ChEBI" id="CHEBI:57540"/>
    </ligand>
</feature>
<dbReference type="PANTHER" id="PTHR23420:SF0">
    <property type="entry name" value="ADENOSYLHOMOCYSTEINASE"/>
    <property type="match status" value="1"/>
</dbReference>
<evidence type="ECO:0000256" key="2">
    <source>
        <dbReference type="ARBA" id="ARBA00022563"/>
    </source>
</evidence>
<feature type="binding site" evidence="7">
    <location>
        <position position="314"/>
    </location>
    <ligand>
        <name>NAD(+)</name>
        <dbReference type="ChEBI" id="CHEBI:57540"/>
    </ligand>
</feature>
<reference evidence="11" key="1">
    <citation type="submission" date="2017-02" db="EMBL/GenBank/DDBJ databases">
        <title>Delving into the versatile metabolic prowess of the omnipresent phylum Bacteroidetes.</title>
        <authorList>
            <person name="Nobu M.K."/>
            <person name="Mei R."/>
            <person name="Narihiro T."/>
            <person name="Kuroda K."/>
            <person name="Liu W.-T."/>
        </authorList>
    </citation>
    <scope>NUCLEOTIDE SEQUENCE</scope>
    <source>
        <strain evidence="11">ADurb.Bin131</strain>
    </source>
</reference>
<evidence type="ECO:0000256" key="6">
    <source>
        <dbReference type="PIRSR" id="PIRSR001109-1"/>
    </source>
</evidence>
<feature type="binding site" evidence="7">
    <location>
        <begin position="190"/>
        <end position="195"/>
    </location>
    <ligand>
        <name>NAD(+)</name>
        <dbReference type="ChEBI" id="CHEBI:57540"/>
    </ligand>
</feature>
<sequence length="388" mass="42461">MPVIRTIRVQESKNLFKNLVIGACLHITTETANLVITLEKCGARVFLTASNPLSTQDDVAACLVKKHGISVFGIKGEDSATYARHIRQVAEKKPHLVIDDGADLIVFLHNNPELAGNVIGATEETTTGITRIKNIEKEGKLLFPVIGVNQAQTKYMFDNRYGTGQSTIDGILRATNILVAGKTIVVCGYGWCGRGIAKNLKGLGANVIITEVSPLRALEALMDGFQVMQVEMAASFGDIFITATGNAKVIDGNVFKKMKDGAILANAGHFNVEIDVEELRKQSKKTRQVRDFVTEYMMENGKKIYLLAEGRLVNLGCAEGHPSAVMDMSFAGQFLSIKYLVENKMSVGYTPVPSEIDNKIASLKLESIGIKIDRLSSYQKKYLTSWNL</sequence>
<dbReference type="InterPro" id="IPR020082">
    <property type="entry name" value="S-Ado-L-homoCys_hydrolase_CS"/>
</dbReference>
<dbReference type="Proteomes" id="UP000485562">
    <property type="component" value="Unassembled WGS sequence"/>
</dbReference>
<evidence type="ECO:0000256" key="9">
    <source>
        <dbReference type="RuleBase" id="RU004166"/>
    </source>
</evidence>
<dbReference type="Gene3D" id="3.40.50.720">
    <property type="entry name" value="NAD(P)-binding Rossmann-like Domain"/>
    <property type="match status" value="1"/>
</dbReference>
<evidence type="ECO:0000256" key="4">
    <source>
        <dbReference type="ARBA" id="ARBA00023027"/>
    </source>
</evidence>
<dbReference type="Pfam" id="PF00670">
    <property type="entry name" value="AdoHcyase_NAD"/>
    <property type="match status" value="1"/>
</dbReference>
<feature type="binding site" evidence="7">
    <location>
        <begin position="267"/>
        <end position="269"/>
    </location>
    <ligand>
        <name>NAD(+)</name>
        <dbReference type="ChEBI" id="CHEBI:57540"/>
    </ligand>
</feature>
<comment type="catalytic activity">
    <reaction evidence="8">
        <text>S-adenosyl-L-homocysteine + H2O = L-homocysteine + adenosine</text>
        <dbReference type="Rhea" id="RHEA:21708"/>
        <dbReference type="ChEBI" id="CHEBI:15377"/>
        <dbReference type="ChEBI" id="CHEBI:16335"/>
        <dbReference type="ChEBI" id="CHEBI:57856"/>
        <dbReference type="ChEBI" id="CHEBI:58199"/>
        <dbReference type="EC" id="3.13.2.1"/>
    </reaction>
</comment>
<comment type="cofactor">
    <cofactor evidence="7 8">
        <name>NAD(+)</name>
        <dbReference type="ChEBI" id="CHEBI:57540"/>
    </cofactor>
    <text evidence="7 8">Binds 1 NAD(+) per subunit.</text>
</comment>
<dbReference type="InterPro" id="IPR000043">
    <property type="entry name" value="Adenosylhomocysteinase-like"/>
</dbReference>
<dbReference type="GO" id="GO:0005829">
    <property type="term" value="C:cytosol"/>
    <property type="evidence" value="ECO:0007669"/>
    <property type="project" value="TreeGrafter"/>
</dbReference>
<evidence type="ECO:0000256" key="7">
    <source>
        <dbReference type="PIRSR" id="PIRSR001109-2"/>
    </source>
</evidence>
<dbReference type="PROSITE" id="PS00738">
    <property type="entry name" value="ADOHCYASE_1"/>
    <property type="match status" value="1"/>
</dbReference>
<dbReference type="InterPro" id="IPR015878">
    <property type="entry name" value="Ado_hCys_hydrolase_NAD-bd"/>
</dbReference>
<feature type="binding site" evidence="7">
    <location>
        <position position="211"/>
    </location>
    <ligand>
        <name>NAD(+)</name>
        <dbReference type="ChEBI" id="CHEBI:57540"/>
    </ligand>
</feature>
<dbReference type="PROSITE" id="PS00739">
    <property type="entry name" value="ADOHCYASE_2"/>
    <property type="match status" value="1"/>
</dbReference>
<dbReference type="GO" id="GO:0006730">
    <property type="term" value="P:one-carbon metabolic process"/>
    <property type="evidence" value="ECO:0007669"/>
    <property type="project" value="UniProtKB-UniRule"/>
</dbReference>
<dbReference type="SUPFAM" id="SSF51735">
    <property type="entry name" value="NAD(P)-binding Rossmann-fold domains"/>
    <property type="match status" value="1"/>
</dbReference>
<dbReference type="InterPro" id="IPR036291">
    <property type="entry name" value="NAD(P)-bd_dom_sf"/>
</dbReference>
<dbReference type="SMART" id="SM00997">
    <property type="entry name" value="AdoHcyase_NAD"/>
    <property type="match status" value="1"/>
</dbReference>
<dbReference type="PIRSF" id="PIRSF001109">
    <property type="entry name" value="Ad_hcy_hydrolase"/>
    <property type="match status" value="1"/>
</dbReference>
<evidence type="ECO:0000313" key="11">
    <source>
        <dbReference type="EMBL" id="OQB74998.1"/>
    </source>
</evidence>
<comment type="caution">
    <text evidence="11">The sequence shown here is derived from an EMBL/GenBank/DDBJ whole genome shotgun (WGS) entry which is preliminary data.</text>
</comment>
<dbReference type="UniPathway" id="UPA00314">
    <property type="reaction ID" value="UER00076"/>
</dbReference>
<name>A0A1V6CDK8_UNCT6</name>
<gene>
    <name evidence="11" type="primary">ahcY</name>
    <name evidence="11" type="ORF">BWX89_00230</name>
</gene>